<gene>
    <name evidence="1" type="ORF">GCM10010269_28520</name>
</gene>
<keyword evidence="2" id="KW-1185">Reference proteome</keyword>
<evidence type="ECO:0000313" key="2">
    <source>
        <dbReference type="Proteomes" id="UP000606194"/>
    </source>
</evidence>
<dbReference type="EMBL" id="BMTL01000010">
    <property type="protein sequence ID" value="GGR87630.1"/>
    <property type="molecule type" value="Genomic_DNA"/>
</dbReference>
<sequence length="149" mass="16763">MFEIRIICDPADTDRITDALQAAFKTGRVTVRPSRDGERQRLYLDADHADVWPDPEQAYADAPSIHSELGWIAHTLGTAACYTKLERGFYLRKAAVLDRIALADGADYRDDDTAHVAAKFLVVLDDAHADCDPRAYVRQQYAHWATNDQ</sequence>
<organism evidence="1 2">
    <name type="scientific">Streptomyces humidus</name>
    <dbReference type="NCBI Taxonomy" id="52259"/>
    <lineage>
        <taxon>Bacteria</taxon>
        <taxon>Bacillati</taxon>
        <taxon>Actinomycetota</taxon>
        <taxon>Actinomycetes</taxon>
        <taxon>Kitasatosporales</taxon>
        <taxon>Streptomycetaceae</taxon>
        <taxon>Streptomyces</taxon>
    </lineage>
</organism>
<reference evidence="1" key="2">
    <citation type="submission" date="2020-09" db="EMBL/GenBank/DDBJ databases">
        <authorList>
            <person name="Sun Q."/>
            <person name="Ohkuma M."/>
        </authorList>
    </citation>
    <scope>NUCLEOTIDE SEQUENCE</scope>
    <source>
        <strain evidence="1">JCM 4386</strain>
    </source>
</reference>
<comment type="caution">
    <text evidence="1">The sequence shown here is derived from an EMBL/GenBank/DDBJ whole genome shotgun (WGS) entry which is preliminary data.</text>
</comment>
<dbReference type="Proteomes" id="UP000606194">
    <property type="component" value="Unassembled WGS sequence"/>
</dbReference>
<dbReference type="AlphaFoldDB" id="A0A918FUP9"/>
<evidence type="ECO:0000313" key="1">
    <source>
        <dbReference type="EMBL" id="GGR87630.1"/>
    </source>
</evidence>
<protein>
    <submittedName>
        <fullName evidence="1">Uncharacterized protein</fullName>
    </submittedName>
</protein>
<name>A0A918FUP9_9ACTN</name>
<dbReference type="RefSeq" id="WP_190149597.1">
    <property type="nucleotide sequence ID" value="NZ_BMTL01000010.1"/>
</dbReference>
<reference evidence="1" key="1">
    <citation type="journal article" date="2014" name="Int. J. Syst. Evol. Microbiol.">
        <title>Complete genome sequence of Corynebacterium casei LMG S-19264T (=DSM 44701T), isolated from a smear-ripened cheese.</title>
        <authorList>
            <consortium name="US DOE Joint Genome Institute (JGI-PGF)"/>
            <person name="Walter F."/>
            <person name="Albersmeier A."/>
            <person name="Kalinowski J."/>
            <person name="Ruckert C."/>
        </authorList>
    </citation>
    <scope>NUCLEOTIDE SEQUENCE</scope>
    <source>
        <strain evidence="1">JCM 4386</strain>
    </source>
</reference>
<proteinExistence type="predicted"/>
<accession>A0A918FUP9</accession>